<proteinExistence type="predicted"/>
<organism evidence="2 3">
    <name type="scientific">Puccinia sorghi</name>
    <dbReference type="NCBI Taxonomy" id="27349"/>
    <lineage>
        <taxon>Eukaryota</taxon>
        <taxon>Fungi</taxon>
        <taxon>Dikarya</taxon>
        <taxon>Basidiomycota</taxon>
        <taxon>Pucciniomycotina</taxon>
        <taxon>Pucciniomycetes</taxon>
        <taxon>Pucciniales</taxon>
        <taxon>Pucciniaceae</taxon>
        <taxon>Puccinia</taxon>
    </lineage>
</organism>
<evidence type="ECO:0000313" key="3">
    <source>
        <dbReference type="Proteomes" id="UP000037035"/>
    </source>
</evidence>
<protein>
    <submittedName>
        <fullName evidence="2">Uncharacterized protein</fullName>
    </submittedName>
</protein>
<keyword evidence="3" id="KW-1185">Reference proteome</keyword>
<name>A0A0L6VKX8_9BASI</name>
<feature type="compositionally biased region" description="Low complexity" evidence="1">
    <location>
        <begin position="1"/>
        <end position="19"/>
    </location>
</feature>
<feature type="region of interest" description="Disordered" evidence="1">
    <location>
        <begin position="1"/>
        <end position="35"/>
    </location>
</feature>
<reference evidence="2 3" key="1">
    <citation type="submission" date="2015-08" db="EMBL/GenBank/DDBJ databases">
        <title>Next Generation Sequencing and Analysis of the Genome of Puccinia sorghi L Schw, the Causal Agent of Maize Common Rust.</title>
        <authorList>
            <person name="Rochi L."/>
            <person name="Burguener G."/>
            <person name="Darino M."/>
            <person name="Turjanski A."/>
            <person name="Kreff E."/>
            <person name="Dieguez M.J."/>
            <person name="Sacco F."/>
        </authorList>
    </citation>
    <scope>NUCLEOTIDE SEQUENCE [LARGE SCALE GENOMIC DNA]</scope>
    <source>
        <strain evidence="2 3">RO10H11247</strain>
    </source>
</reference>
<evidence type="ECO:0000313" key="2">
    <source>
        <dbReference type="EMBL" id="KNZ61421.1"/>
    </source>
</evidence>
<dbReference type="AlphaFoldDB" id="A0A0L6VKX8"/>
<comment type="caution">
    <text evidence="2">The sequence shown here is derived from an EMBL/GenBank/DDBJ whole genome shotgun (WGS) entry which is preliminary data.</text>
</comment>
<feature type="compositionally biased region" description="Polar residues" evidence="1">
    <location>
        <begin position="20"/>
        <end position="35"/>
    </location>
</feature>
<sequence length="176" mass="19503">MLRQNIIPSGPIPSNSPDIHTQNNPIPGNSTQCQESAVKPPQCQVSAQEGSAVSNSKHRLSRLPAQILGVILLAFPVDMRTIISHLGIASKIHKRLCCPKCFCLYPMDNKLSQCSFRATPKSHICQASLSTSSHRKGDKTNTRPTEFAFQSLFEWLGIRCYGRYMGFPALERIHGL</sequence>
<evidence type="ECO:0000256" key="1">
    <source>
        <dbReference type="SAM" id="MobiDB-lite"/>
    </source>
</evidence>
<gene>
    <name evidence="2" type="ORF">VP01_1400g1</name>
</gene>
<dbReference type="VEuPathDB" id="FungiDB:VP01_1400g1"/>
<dbReference type="EMBL" id="LAVV01004455">
    <property type="protein sequence ID" value="KNZ61421.1"/>
    <property type="molecule type" value="Genomic_DNA"/>
</dbReference>
<accession>A0A0L6VKX8</accession>
<dbReference type="Proteomes" id="UP000037035">
    <property type="component" value="Unassembled WGS sequence"/>
</dbReference>
<dbReference type="OrthoDB" id="3039677at2759"/>